<sequence>MARGNKAPQKRGLKSSFSPMRLEFLHSHREEFRKAQQLGNPRAISKFYSRITNKWFVLFGYELPVSQDPPINVDEVIVGDLERIPGMDEGSEEDKAARMKIYQGMRTKLQQWFLHDRGKAPGAADSKEVKKLFAAIAKESARPPRKLSALAYYQKVYYQDRVKEAFKARYSEVFKAWQESCRSSADLQKPPAQLKIRNEVAAEQWAQESQEFRDELLQLLQEEHDREVEEAKRLEVTNEYADISQAMKEASIFLHAIAKGLEWRYGLAVSILMAGPMPEKGGSLEHSVHAGATSDAAALKWPNWDKEGYGQVESAMLKFADRVFPLSERALRVAKYAAALNAARSASGSEQITAPATTTAPTQVNQARGILDTPVVAKVPERPKRGSVKKPSKRNRKGKGRRVLIERESEAEAESTPDHSSSSEQEASSDAGGGDDESSGSSTGEGNGSSSAGEHDRSIRREESEIQEGSSRQETGGEHSGKSGGEDSGNSDEDSGESGDKDGASDVQRGAGKRSAGSAQAPQPASTRASTAHPQPREHGRVHAGSPANNSILSADIAPPQRLLANPPASTNLSGCPANTRHLYTSLTDAPAWTVTWTTCVSLFLAFERGNGFLDVNQRLPTSDARPAEFRDWFQAGREKRWPGGPTITDAAAFGSQLLAWWKDLQPAKRAGKWFELSRWQYSARSLVTPSPTW</sequence>
<dbReference type="Proteomes" id="UP000016930">
    <property type="component" value="Unassembled WGS sequence"/>
</dbReference>
<organism evidence="3 4">
    <name type="scientific">Ceriporiopsis subvermispora (strain B)</name>
    <name type="common">White-rot fungus</name>
    <name type="synonym">Gelatoporia subvermispora</name>
    <dbReference type="NCBI Taxonomy" id="914234"/>
    <lineage>
        <taxon>Eukaryota</taxon>
        <taxon>Fungi</taxon>
        <taxon>Dikarya</taxon>
        <taxon>Basidiomycota</taxon>
        <taxon>Agaricomycotina</taxon>
        <taxon>Agaricomycetes</taxon>
        <taxon>Polyporales</taxon>
        <taxon>Gelatoporiaceae</taxon>
        <taxon>Gelatoporia</taxon>
    </lineage>
</organism>
<feature type="compositionally biased region" description="Low complexity" evidence="2">
    <location>
        <begin position="344"/>
        <end position="362"/>
    </location>
</feature>
<name>M2R5N6_CERS8</name>
<accession>M2R5N6</accession>
<proteinExistence type="predicted"/>
<dbReference type="HOGENOM" id="CLU_021700_0_0_1"/>
<dbReference type="EMBL" id="KB445806">
    <property type="protein sequence ID" value="EMD33452.1"/>
    <property type="molecule type" value="Genomic_DNA"/>
</dbReference>
<feature type="coiled-coil region" evidence="1">
    <location>
        <begin position="202"/>
        <end position="237"/>
    </location>
</feature>
<protein>
    <submittedName>
        <fullName evidence="3">Uncharacterized protein</fullName>
    </submittedName>
</protein>
<keyword evidence="1" id="KW-0175">Coiled coil</keyword>
<dbReference type="OrthoDB" id="2732771at2759"/>
<feature type="region of interest" description="Disordered" evidence="2">
    <location>
        <begin position="344"/>
        <end position="553"/>
    </location>
</feature>
<feature type="compositionally biased region" description="Basic and acidic residues" evidence="2">
    <location>
        <begin position="475"/>
        <end position="485"/>
    </location>
</feature>
<reference evidence="3 4" key="1">
    <citation type="journal article" date="2012" name="Proc. Natl. Acad. Sci. U.S.A.">
        <title>Comparative genomics of Ceriporiopsis subvermispora and Phanerochaete chrysosporium provide insight into selective ligninolysis.</title>
        <authorList>
            <person name="Fernandez-Fueyo E."/>
            <person name="Ruiz-Duenas F.J."/>
            <person name="Ferreira P."/>
            <person name="Floudas D."/>
            <person name="Hibbett D.S."/>
            <person name="Canessa P."/>
            <person name="Larrondo L.F."/>
            <person name="James T.Y."/>
            <person name="Seelenfreund D."/>
            <person name="Lobos S."/>
            <person name="Polanco R."/>
            <person name="Tello M."/>
            <person name="Honda Y."/>
            <person name="Watanabe T."/>
            <person name="Watanabe T."/>
            <person name="Ryu J.S."/>
            <person name="Kubicek C.P."/>
            <person name="Schmoll M."/>
            <person name="Gaskell J."/>
            <person name="Hammel K.E."/>
            <person name="St John F.J."/>
            <person name="Vanden Wymelenberg A."/>
            <person name="Sabat G."/>
            <person name="Splinter BonDurant S."/>
            <person name="Syed K."/>
            <person name="Yadav J.S."/>
            <person name="Doddapaneni H."/>
            <person name="Subramanian V."/>
            <person name="Lavin J.L."/>
            <person name="Oguiza J.A."/>
            <person name="Perez G."/>
            <person name="Pisabarro A.G."/>
            <person name="Ramirez L."/>
            <person name="Santoyo F."/>
            <person name="Master E."/>
            <person name="Coutinho P.M."/>
            <person name="Henrissat B."/>
            <person name="Lombard V."/>
            <person name="Magnuson J.K."/>
            <person name="Kuees U."/>
            <person name="Hori C."/>
            <person name="Igarashi K."/>
            <person name="Samejima M."/>
            <person name="Held B.W."/>
            <person name="Barry K.W."/>
            <person name="LaButti K.M."/>
            <person name="Lapidus A."/>
            <person name="Lindquist E.A."/>
            <person name="Lucas S.M."/>
            <person name="Riley R."/>
            <person name="Salamov A.A."/>
            <person name="Hoffmeister D."/>
            <person name="Schwenk D."/>
            <person name="Hadar Y."/>
            <person name="Yarden O."/>
            <person name="de Vries R.P."/>
            <person name="Wiebenga A."/>
            <person name="Stenlid J."/>
            <person name="Eastwood D."/>
            <person name="Grigoriev I.V."/>
            <person name="Berka R.M."/>
            <person name="Blanchette R.A."/>
            <person name="Kersten P."/>
            <person name="Martinez A.T."/>
            <person name="Vicuna R."/>
            <person name="Cullen D."/>
        </authorList>
    </citation>
    <scope>NUCLEOTIDE SEQUENCE [LARGE SCALE GENOMIC DNA]</scope>
    <source>
        <strain evidence="3 4">B</strain>
    </source>
</reference>
<gene>
    <name evidence="3" type="ORF">CERSUDRAFT_98555</name>
</gene>
<feature type="compositionally biased region" description="Basic and acidic residues" evidence="2">
    <location>
        <begin position="453"/>
        <end position="464"/>
    </location>
</feature>
<feature type="compositionally biased region" description="Low complexity" evidence="2">
    <location>
        <begin position="420"/>
        <end position="430"/>
    </location>
</feature>
<feature type="compositionally biased region" description="Low complexity" evidence="2">
    <location>
        <begin position="515"/>
        <end position="526"/>
    </location>
</feature>
<dbReference type="AlphaFoldDB" id="M2R5N6"/>
<keyword evidence="4" id="KW-1185">Reference proteome</keyword>
<evidence type="ECO:0000313" key="4">
    <source>
        <dbReference type="Proteomes" id="UP000016930"/>
    </source>
</evidence>
<evidence type="ECO:0000256" key="2">
    <source>
        <dbReference type="SAM" id="MobiDB-lite"/>
    </source>
</evidence>
<feature type="compositionally biased region" description="Basic residues" evidence="2">
    <location>
        <begin position="385"/>
        <end position="402"/>
    </location>
</feature>
<evidence type="ECO:0000313" key="3">
    <source>
        <dbReference type="EMBL" id="EMD33452.1"/>
    </source>
</evidence>
<evidence type="ECO:0000256" key="1">
    <source>
        <dbReference type="SAM" id="Coils"/>
    </source>
</evidence>
<feature type="compositionally biased region" description="Low complexity" evidence="2">
    <location>
        <begin position="439"/>
        <end position="452"/>
    </location>
</feature>